<proteinExistence type="predicted"/>
<keyword evidence="3" id="KW-1133">Transmembrane helix</keyword>
<evidence type="ECO:0000259" key="6">
    <source>
        <dbReference type="Pfam" id="PF01926"/>
    </source>
</evidence>
<dbReference type="PANTHER" id="PTHR42714:SF6">
    <property type="entry name" value="TRANSLATION INITIATION FACTOR IF-2"/>
    <property type="match status" value="1"/>
</dbReference>
<accession>A0A0P8BMZ0</accession>
<dbReference type="STRING" id="1666911.HLUCCA11_11745"/>
<dbReference type="Proteomes" id="UP000050465">
    <property type="component" value="Unassembled WGS sequence"/>
</dbReference>
<evidence type="ECO:0000256" key="2">
    <source>
        <dbReference type="ARBA" id="ARBA00022692"/>
    </source>
</evidence>
<feature type="compositionally biased region" description="Polar residues" evidence="5">
    <location>
        <begin position="1"/>
        <end position="18"/>
    </location>
</feature>
<keyword evidence="4" id="KW-0472">Membrane</keyword>
<evidence type="ECO:0000256" key="3">
    <source>
        <dbReference type="ARBA" id="ARBA00022989"/>
    </source>
</evidence>
<protein>
    <recommendedName>
        <fullName evidence="6">G domain-containing protein</fullName>
    </recommendedName>
</protein>
<dbReference type="SUPFAM" id="SSF52540">
    <property type="entry name" value="P-loop containing nucleoside triphosphate hydrolases"/>
    <property type="match status" value="1"/>
</dbReference>
<dbReference type="GO" id="GO:0005737">
    <property type="term" value="C:cytoplasm"/>
    <property type="evidence" value="ECO:0007669"/>
    <property type="project" value="TreeGrafter"/>
</dbReference>
<dbReference type="GO" id="GO:0030488">
    <property type="term" value="P:tRNA methylation"/>
    <property type="evidence" value="ECO:0007669"/>
    <property type="project" value="TreeGrafter"/>
</dbReference>
<evidence type="ECO:0000313" key="8">
    <source>
        <dbReference type="Proteomes" id="UP000050465"/>
    </source>
</evidence>
<reference evidence="7 8" key="1">
    <citation type="submission" date="2015-09" db="EMBL/GenBank/DDBJ databases">
        <title>Identification and resolution of microdiversity through metagenomic sequencing of parallel consortia.</title>
        <authorList>
            <person name="Nelson W.C."/>
            <person name="Romine M.F."/>
            <person name="Lindemann S.R."/>
        </authorList>
    </citation>
    <scope>NUCLEOTIDE SEQUENCE [LARGE SCALE GENOMIC DNA]</scope>
    <source>
        <strain evidence="7">Ana</strain>
    </source>
</reference>
<dbReference type="GO" id="GO:0005525">
    <property type="term" value="F:GTP binding"/>
    <property type="evidence" value="ECO:0007669"/>
    <property type="project" value="InterPro"/>
</dbReference>
<keyword evidence="2" id="KW-0812">Transmembrane</keyword>
<dbReference type="InterPro" id="IPR006073">
    <property type="entry name" value="GTP-bd"/>
</dbReference>
<comment type="caution">
    <text evidence="7">The sequence shown here is derived from an EMBL/GenBank/DDBJ whole genome shotgun (WGS) entry which is preliminary data.</text>
</comment>
<evidence type="ECO:0000256" key="4">
    <source>
        <dbReference type="ARBA" id="ARBA00023136"/>
    </source>
</evidence>
<gene>
    <name evidence="7" type="ORF">HLUCCA11_11745</name>
</gene>
<dbReference type="PATRIC" id="fig|1666911.3.peg.4412"/>
<dbReference type="InterPro" id="IPR027417">
    <property type="entry name" value="P-loop_NTPase"/>
</dbReference>
<dbReference type="EMBL" id="LJZR01000014">
    <property type="protein sequence ID" value="KPQ35085.1"/>
    <property type="molecule type" value="Genomic_DNA"/>
</dbReference>
<name>A0A0P8BMZ0_9CYAN</name>
<organism evidence="7 8">
    <name type="scientific">Phormidesmis priestleyi Ana</name>
    <dbReference type="NCBI Taxonomy" id="1666911"/>
    <lineage>
        <taxon>Bacteria</taxon>
        <taxon>Bacillati</taxon>
        <taxon>Cyanobacteriota</taxon>
        <taxon>Cyanophyceae</taxon>
        <taxon>Leptolyngbyales</taxon>
        <taxon>Leptolyngbyaceae</taxon>
        <taxon>Phormidesmis</taxon>
    </lineage>
</organism>
<evidence type="ECO:0000256" key="1">
    <source>
        <dbReference type="ARBA" id="ARBA00004141"/>
    </source>
</evidence>
<feature type="domain" description="G" evidence="6">
    <location>
        <begin position="77"/>
        <end position="196"/>
    </location>
</feature>
<evidence type="ECO:0000256" key="5">
    <source>
        <dbReference type="SAM" id="MobiDB-lite"/>
    </source>
</evidence>
<dbReference type="Pfam" id="PF01926">
    <property type="entry name" value="MMR_HSR1"/>
    <property type="match status" value="1"/>
</dbReference>
<dbReference type="InterPro" id="IPR021147">
    <property type="entry name" value="DUF697"/>
</dbReference>
<dbReference type="AlphaFoldDB" id="A0A0P8BMZ0"/>
<dbReference type="CDD" id="cd00880">
    <property type="entry name" value="Era_like"/>
    <property type="match status" value="1"/>
</dbReference>
<sequence>MTSPQKIVDSSNNDQSLPLNPLVEEARTSLRQAIDRYIPQLKMTRIDAQEMSRQAAVKTGIDQLTTLMNKLDSSLLRVAVFGLVSRGKSAVINALMGEKVLETGPLNGVTQWPRSVYWVLDQESFKTTKEPLKLELIDTPGLDEIAGEARGEVAQAVAEQADLILFVVSGDVTQTEYLALQQLYATRKPLLLVFNKVDLYPDADRDSVAKNLQALWQQAESKANLPEGACLVDDIVMVSAEPTPLQVRVEWPNGRVTEEWESPPGQIAPLKTALLKIVREEGPTLVALNALRQAGVIEQRLAEETTALNQVNADELIWTYAKYKAIAVALNPVAILDVLGGIGSDIVMIRALSRLYGFPMTRFEASALWQSIIRSSGTLLLSEFGSSLILGFGKSGAAIWSAFESFSGLTAYAGAMTAQAAAAGYGTYAVGQAAKVYLQQGCTWGPTGVNTVMQNILSQAKADSTLERLQAEIKETIGSPQAVKQELQTMQPEHLQSGHLQPEQLPSEHLPSEPQPEQT</sequence>
<dbReference type="Pfam" id="PF05128">
    <property type="entry name" value="DUF697"/>
    <property type="match status" value="1"/>
</dbReference>
<evidence type="ECO:0000313" key="7">
    <source>
        <dbReference type="EMBL" id="KPQ35085.1"/>
    </source>
</evidence>
<comment type="subcellular location">
    <subcellularLocation>
        <location evidence="1">Membrane</location>
        <topology evidence="1">Multi-pass membrane protein</topology>
    </subcellularLocation>
</comment>
<dbReference type="GO" id="GO:0016020">
    <property type="term" value="C:membrane"/>
    <property type="evidence" value="ECO:0007669"/>
    <property type="project" value="UniProtKB-SubCell"/>
</dbReference>
<dbReference type="Gene3D" id="3.40.50.300">
    <property type="entry name" value="P-loop containing nucleotide triphosphate hydrolases"/>
    <property type="match status" value="1"/>
</dbReference>
<feature type="region of interest" description="Disordered" evidence="5">
    <location>
        <begin position="480"/>
        <end position="519"/>
    </location>
</feature>
<dbReference type="PANTHER" id="PTHR42714">
    <property type="entry name" value="TRNA MODIFICATION GTPASE GTPBP3"/>
    <property type="match status" value="1"/>
</dbReference>
<dbReference type="GO" id="GO:0002098">
    <property type="term" value="P:tRNA wobble uridine modification"/>
    <property type="evidence" value="ECO:0007669"/>
    <property type="project" value="TreeGrafter"/>
</dbReference>
<feature type="region of interest" description="Disordered" evidence="5">
    <location>
        <begin position="1"/>
        <end position="20"/>
    </location>
</feature>